<feature type="transmembrane region" description="Helical" evidence="1">
    <location>
        <begin position="74"/>
        <end position="94"/>
    </location>
</feature>
<accession>A0ABX3Y9F1</accession>
<protein>
    <submittedName>
        <fullName evidence="2">Uncharacterized protein</fullName>
    </submittedName>
</protein>
<keyword evidence="1" id="KW-0812">Transmembrane</keyword>
<comment type="caution">
    <text evidence="2">The sequence shown here is derived from an EMBL/GenBank/DDBJ whole genome shotgun (WGS) entry which is preliminary data.</text>
</comment>
<name>A0ABX3Y9F1_9ACTN</name>
<dbReference type="Proteomes" id="UP000194266">
    <property type="component" value="Unassembled WGS sequence"/>
</dbReference>
<evidence type="ECO:0000313" key="2">
    <source>
        <dbReference type="EMBL" id="OSZ56251.1"/>
    </source>
</evidence>
<feature type="transmembrane region" description="Helical" evidence="1">
    <location>
        <begin position="6"/>
        <end position="29"/>
    </location>
</feature>
<gene>
    <name evidence="2" type="ORF">OQI_33980</name>
</gene>
<sequence length="225" mass="25500">MNLSEVHLPYALPTVLLLAGLAAKFPTFVRSWRNPDARATWLVLLWASGVFLSVAPASIHAINTVTGVPNFAAPWSYSLLTGFSGACLAMIITWREEPSPRRRRRVRSVWAIHAGTITALWITFVLADVPEERIYDLDTYYATTPWMREHILLYLLEFLISTLVATYMIWTWIYQVGARWLKTGLLFLQTGYAFGVVYALAKLTAVAARWTGTDWDWLSTYLAPP</sequence>
<keyword evidence="1" id="KW-1133">Transmembrane helix</keyword>
<evidence type="ECO:0000313" key="3">
    <source>
        <dbReference type="Proteomes" id="UP000194266"/>
    </source>
</evidence>
<organism evidence="2 3">
    <name type="scientific">Streptomyces pharetrae CZA14</name>
    <dbReference type="NCBI Taxonomy" id="1144883"/>
    <lineage>
        <taxon>Bacteria</taxon>
        <taxon>Bacillati</taxon>
        <taxon>Actinomycetota</taxon>
        <taxon>Actinomycetes</taxon>
        <taxon>Kitasatosporales</taxon>
        <taxon>Streptomycetaceae</taxon>
        <taxon>Streptomyces</taxon>
    </lineage>
</organism>
<feature type="transmembrane region" description="Helical" evidence="1">
    <location>
        <begin position="41"/>
        <end position="62"/>
    </location>
</feature>
<dbReference type="EMBL" id="MRYD01000321">
    <property type="protein sequence ID" value="OSZ56251.1"/>
    <property type="molecule type" value="Genomic_DNA"/>
</dbReference>
<evidence type="ECO:0000256" key="1">
    <source>
        <dbReference type="SAM" id="Phobius"/>
    </source>
</evidence>
<keyword evidence="1" id="KW-0472">Membrane</keyword>
<reference evidence="2 3" key="1">
    <citation type="submission" date="2016-12" db="EMBL/GenBank/DDBJ databases">
        <title>Genome Mining:The Detection of Biosynthetic Gene Clusters to Aid in the Expression of Curamycin A produced by Streptomyces sp. strain CZA14.</title>
        <authorList>
            <person name="Durrell K.A."/>
            <person name="Kirby B.M."/>
            <person name="Khan W."/>
            <person name="Mthethwa T."/>
            <person name="Le Roes-Hill M."/>
        </authorList>
    </citation>
    <scope>NUCLEOTIDE SEQUENCE [LARGE SCALE GENOMIC DNA]</scope>
    <source>
        <strain evidence="2 3">CZA14</strain>
    </source>
</reference>
<feature type="non-terminal residue" evidence="2">
    <location>
        <position position="225"/>
    </location>
</feature>
<proteinExistence type="predicted"/>
<feature type="transmembrane region" description="Helical" evidence="1">
    <location>
        <begin position="185"/>
        <end position="208"/>
    </location>
</feature>
<feature type="transmembrane region" description="Helical" evidence="1">
    <location>
        <begin position="106"/>
        <end position="127"/>
    </location>
</feature>
<keyword evidence="3" id="KW-1185">Reference proteome</keyword>
<feature type="transmembrane region" description="Helical" evidence="1">
    <location>
        <begin position="151"/>
        <end position="173"/>
    </location>
</feature>